<organism evidence="1 2">
    <name type="scientific">Morchella conica CCBAS932</name>
    <dbReference type="NCBI Taxonomy" id="1392247"/>
    <lineage>
        <taxon>Eukaryota</taxon>
        <taxon>Fungi</taxon>
        <taxon>Dikarya</taxon>
        <taxon>Ascomycota</taxon>
        <taxon>Pezizomycotina</taxon>
        <taxon>Pezizomycetes</taxon>
        <taxon>Pezizales</taxon>
        <taxon>Morchellaceae</taxon>
        <taxon>Morchella</taxon>
    </lineage>
</organism>
<dbReference type="InParanoid" id="A0A3N4KGA6"/>
<evidence type="ECO:0000313" key="2">
    <source>
        <dbReference type="Proteomes" id="UP000277580"/>
    </source>
</evidence>
<dbReference type="AlphaFoldDB" id="A0A3N4KGA6"/>
<keyword evidence="2" id="KW-1185">Reference proteome</keyword>
<evidence type="ECO:0000313" key="1">
    <source>
        <dbReference type="EMBL" id="RPB09564.1"/>
    </source>
</evidence>
<protein>
    <submittedName>
        <fullName evidence="1">Uncharacterized protein</fullName>
    </submittedName>
</protein>
<gene>
    <name evidence="1" type="ORF">P167DRAFT_301058</name>
</gene>
<dbReference type="Proteomes" id="UP000277580">
    <property type="component" value="Unassembled WGS sequence"/>
</dbReference>
<proteinExistence type="predicted"/>
<sequence length="145" mass="15191">MFDGNLEGLFLFRGRVEAYPPRRKGCGRDGLARGMLIIVACSLGTYVRARPGGGGAAGEQLGGYMSRNIDGPNFDNQLDKGSRYLCVLESTHLISELLLLGNHGNNQSLIHTGGPALGGGEVLILLAPAGSSDFSSSSSHGPINY</sequence>
<dbReference type="EMBL" id="ML119151">
    <property type="protein sequence ID" value="RPB09564.1"/>
    <property type="molecule type" value="Genomic_DNA"/>
</dbReference>
<name>A0A3N4KGA6_9PEZI</name>
<reference evidence="1 2" key="1">
    <citation type="journal article" date="2018" name="Nat. Ecol. Evol.">
        <title>Pezizomycetes genomes reveal the molecular basis of ectomycorrhizal truffle lifestyle.</title>
        <authorList>
            <person name="Murat C."/>
            <person name="Payen T."/>
            <person name="Noel B."/>
            <person name="Kuo A."/>
            <person name="Morin E."/>
            <person name="Chen J."/>
            <person name="Kohler A."/>
            <person name="Krizsan K."/>
            <person name="Balestrini R."/>
            <person name="Da Silva C."/>
            <person name="Montanini B."/>
            <person name="Hainaut M."/>
            <person name="Levati E."/>
            <person name="Barry K.W."/>
            <person name="Belfiori B."/>
            <person name="Cichocki N."/>
            <person name="Clum A."/>
            <person name="Dockter R.B."/>
            <person name="Fauchery L."/>
            <person name="Guy J."/>
            <person name="Iotti M."/>
            <person name="Le Tacon F."/>
            <person name="Lindquist E.A."/>
            <person name="Lipzen A."/>
            <person name="Malagnac F."/>
            <person name="Mello A."/>
            <person name="Molinier V."/>
            <person name="Miyauchi S."/>
            <person name="Poulain J."/>
            <person name="Riccioni C."/>
            <person name="Rubini A."/>
            <person name="Sitrit Y."/>
            <person name="Splivallo R."/>
            <person name="Traeger S."/>
            <person name="Wang M."/>
            <person name="Zifcakova L."/>
            <person name="Wipf D."/>
            <person name="Zambonelli A."/>
            <person name="Paolocci F."/>
            <person name="Nowrousian M."/>
            <person name="Ottonello S."/>
            <person name="Baldrian P."/>
            <person name="Spatafora J.W."/>
            <person name="Henrissat B."/>
            <person name="Nagy L.G."/>
            <person name="Aury J.M."/>
            <person name="Wincker P."/>
            <person name="Grigoriev I.V."/>
            <person name="Bonfante P."/>
            <person name="Martin F.M."/>
        </authorList>
    </citation>
    <scope>NUCLEOTIDE SEQUENCE [LARGE SCALE GENOMIC DNA]</scope>
    <source>
        <strain evidence="1 2">CCBAS932</strain>
    </source>
</reference>
<accession>A0A3N4KGA6</accession>